<name>A0A369USX1_9GAMM</name>
<dbReference type="Proteomes" id="UP000253782">
    <property type="component" value="Unassembled WGS sequence"/>
</dbReference>
<accession>A0A369USX1</accession>
<protein>
    <submittedName>
        <fullName evidence="1">Uncharacterized protein</fullName>
    </submittedName>
</protein>
<evidence type="ECO:0000313" key="2">
    <source>
        <dbReference type="Proteomes" id="UP000253782"/>
    </source>
</evidence>
<sequence>MPADSNLKVDFYSKDPSEIQEYLGKIYADNAFQVGGKQKYVKTRIRFLSESTRESFLIISCTGGSAVYSRDDLSAACSPGVIVPISATGNSLRIGGHAFAAASYSDKIAGICHFVAA</sequence>
<evidence type="ECO:0000313" key="1">
    <source>
        <dbReference type="EMBL" id="RDD83577.1"/>
    </source>
</evidence>
<keyword evidence="2" id="KW-1185">Reference proteome</keyword>
<dbReference type="AlphaFoldDB" id="A0A369USX1"/>
<proteinExistence type="predicted"/>
<reference evidence="1 2" key="1">
    <citation type="submission" date="2018-07" db="EMBL/GenBank/DDBJ databases">
        <title>Dyella tabacisoli L4-6T, whole genome shotgun sequence.</title>
        <authorList>
            <person name="Zhou X.-K."/>
            <person name="Li W.-J."/>
            <person name="Duan Y.-Q."/>
        </authorList>
    </citation>
    <scope>NUCLEOTIDE SEQUENCE [LARGE SCALE GENOMIC DNA]</scope>
    <source>
        <strain evidence="1 2">L4-6</strain>
    </source>
</reference>
<comment type="caution">
    <text evidence="1">The sequence shown here is derived from an EMBL/GenBank/DDBJ whole genome shotgun (WGS) entry which is preliminary data.</text>
</comment>
<dbReference type="EMBL" id="QQAH01000001">
    <property type="protein sequence ID" value="RDD83577.1"/>
    <property type="molecule type" value="Genomic_DNA"/>
</dbReference>
<dbReference type="RefSeq" id="WP_114843969.1">
    <property type="nucleotide sequence ID" value="NZ_JBHSPE010000001.1"/>
</dbReference>
<organism evidence="1 2">
    <name type="scientific">Dyella tabacisoli</name>
    <dbReference type="NCBI Taxonomy" id="2282381"/>
    <lineage>
        <taxon>Bacteria</taxon>
        <taxon>Pseudomonadati</taxon>
        <taxon>Pseudomonadota</taxon>
        <taxon>Gammaproteobacteria</taxon>
        <taxon>Lysobacterales</taxon>
        <taxon>Rhodanobacteraceae</taxon>
        <taxon>Dyella</taxon>
    </lineage>
</organism>
<gene>
    <name evidence="1" type="ORF">DVJ77_03090</name>
</gene>